<organism evidence="4 5">
    <name type="scientific">Granulosicoccus antarcticus IMCC3135</name>
    <dbReference type="NCBI Taxonomy" id="1192854"/>
    <lineage>
        <taxon>Bacteria</taxon>
        <taxon>Pseudomonadati</taxon>
        <taxon>Pseudomonadota</taxon>
        <taxon>Gammaproteobacteria</taxon>
        <taxon>Chromatiales</taxon>
        <taxon>Granulosicoccaceae</taxon>
        <taxon>Granulosicoccus</taxon>
    </lineage>
</organism>
<gene>
    <name evidence="4" type="primary">yceD_2</name>
    <name evidence="4" type="ORF">IMCC3135_03085</name>
</gene>
<dbReference type="PANTHER" id="PTHR32097">
    <property type="entry name" value="CAMP-BINDING PROTEIN 1-RELATED"/>
    <property type="match status" value="1"/>
</dbReference>
<evidence type="ECO:0000259" key="3">
    <source>
        <dbReference type="Pfam" id="PF02342"/>
    </source>
</evidence>
<accession>A0A2Z2NPM6</accession>
<dbReference type="InterPro" id="IPR017115">
    <property type="entry name" value="Tellurite_resistance_TerA"/>
</dbReference>
<proteinExistence type="predicted"/>
<evidence type="ECO:0000313" key="4">
    <source>
        <dbReference type="EMBL" id="ASJ70730.1"/>
    </source>
</evidence>
<dbReference type="CDD" id="cd06974">
    <property type="entry name" value="TerD_like"/>
    <property type="match status" value="2"/>
</dbReference>
<evidence type="ECO:0000256" key="1">
    <source>
        <dbReference type="ARBA" id="ARBA00022686"/>
    </source>
</evidence>
<dbReference type="PIRSF" id="PIRSF037118">
    <property type="entry name" value="Tellurite_resistance_TerA"/>
    <property type="match status" value="1"/>
</dbReference>
<dbReference type="InterPro" id="IPR051324">
    <property type="entry name" value="Stress/Tellurium_Resist"/>
</dbReference>
<sequence>MPTLAMGANAPISSRNFTLDVHLPQGAQIDVAALQLYAGGKVRGDDDMCFYNQPSIGAGALSLQVSGDKQSFTFDLDKIGADVEKIVVNATLDSGVFSSVSSLKVSTTEGIEMPVDTSGRTEAALILCEVYKRNDQWKIRNVSQGFNGGLQALAEHFGVEVAAAESPAPAPAAPTPAPTPAATPAAPASSVNLDKVSLTKNESSISLKKDDGKFGRIRVNLNWNQKTKSTGLFGMGKRGIDLDLGAFVEFKNGEFAVIQALGKAFGDLDKQPFVKLMGDDRTGTSTDGEWLEINGDAWPSFRRVLIFAFIYQGAANWQETDGVIRMMVPGQPEVEVRMNELNSNKRDIMCAVALLENNNNQIRVNREVSFFGGHEQMDKGYGWGMKWRAGRK</sequence>
<name>A0A2Z2NPM6_9GAMM</name>
<dbReference type="RefSeq" id="WP_088916245.1">
    <property type="nucleotide sequence ID" value="NZ_CP018632.1"/>
</dbReference>
<feature type="domain" description="TerD" evidence="3">
    <location>
        <begin position="26"/>
        <end position="157"/>
    </location>
</feature>
<keyword evidence="1" id="KW-0778">Tellurium resistance</keyword>
<evidence type="ECO:0000313" key="5">
    <source>
        <dbReference type="Proteomes" id="UP000250079"/>
    </source>
</evidence>
<dbReference type="GO" id="GO:0046690">
    <property type="term" value="P:response to tellurium ion"/>
    <property type="evidence" value="ECO:0007669"/>
    <property type="project" value="UniProtKB-KW"/>
</dbReference>
<dbReference type="Proteomes" id="UP000250079">
    <property type="component" value="Chromosome"/>
</dbReference>
<reference evidence="4 5" key="1">
    <citation type="submission" date="2016-12" db="EMBL/GenBank/DDBJ databases">
        <authorList>
            <person name="Song W.-J."/>
            <person name="Kurnit D.M."/>
        </authorList>
    </citation>
    <scope>NUCLEOTIDE SEQUENCE [LARGE SCALE GENOMIC DNA]</scope>
    <source>
        <strain evidence="4 5">IMCC3135</strain>
    </source>
</reference>
<dbReference type="KEGG" id="gai:IMCC3135_03085"/>
<evidence type="ECO:0000256" key="2">
    <source>
        <dbReference type="SAM" id="MobiDB-lite"/>
    </source>
</evidence>
<keyword evidence="5" id="KW-1185">Reference proteome</keyword>
<dbReference type="Pfam" id="PF02342">
    <property type="entry name" value="TerD"/>
    <property type="match status" value="1"/>
</dbReference>
<dbReference type="Gene3D" id="2.60.60.30">
    <property type="entry name" value="sav2460 like domains"/>
    <property type="match status" value="2"/>
</dbReference>
<dbReference type="PANTHER" id="PTHR32097:SF3">
    <property type="entry name" value="TELLURITE RESISTANCE PROTEIN"/>
    <property type="match status" value="1"/>
</dbReference>
<dbReference type="OrthoDB" id="2079357at2"/>
<dbReference type="InterPro" id="IPR003325">
    <property type="entry name" value="TerD"/>
</dbReference>
<feature type="region of interest" description="Disordered" evidence="2">
    <location>
        <begin position="165"/>
        <end position="189"/>
    </location>
</feature>
<dbReference type="AlphaFoldDB" id="A0A2Z2NPM6"/>
<feature type="compositionally biased region" description="Pro residues" evidence="2">
    <location>
        <begin position="168"/>
        <end position="181"/>
    </location>
</feature>
<protein>
    <submittedName>
        <fullName evidence="4">General stress protein 16U</fullName>
    </submittedName>
</protein>
<dbReference type="EMBL" id="CP018632">
    <property type="protein sequence ID" value="ASJ70730.1"/>
    <property type="molecule type" value="Genomic_DNA"/>
</dbReference>